<keyword evidence="11" id="KW-1185">Reference proteome</keyword>
<comment type="caution">
    <text evidence="10">The sequence shown here is derived from an EMBL/GenBank/DDBJ whole genome shotgun (WGS) entry which is preliminary data.</text>
</comment>
<dbReference type="GO" id="GO:0000105">
    <property type="term" value="P:L-histidine biosynthetic process"/>
    <property type="evidence" value="ECO:0007669"/>
    <property type="project" value="UniProtKB-UniRule"/>
</dbReference>
<evidence type="ECO:0000256" key="4">
    <source>
        <dbReference type="ARBA" id="ARBA00022605"/>
    </source>
</evidence>
<dbReference type="Proteomes" id="UP000789739">
    <property type="component" value="Unassembled WGS sequence"/>
</dbReference>
<dbReference type="NCBIfam" id="TIGR01856">
    <property type="entry name" value="hisJ_fam"/>
    <property type="match status" value="1"/>
</dbReference>
<organism evidence="10 11">
    <name type="scientific">Paraglomus brasilianum</name>
    <dbReference type="NCBI Taxonomy" id="144538"/>
    <lineage>
        <taxon>Eukaryota</taxon>
        <taxon>Fungi</taxon>
        <taxon>Fungi incertae sedis</taxon>
        <taxon>Mucoromycota</taxon>
        <taxon>Glomeromycotina</taxon>
        <taxon>Glomeromycetes</taxon>
        <taxon>Paraglomerales</taxon>
        <taxon>Paraglomeraceae</taxon>
        <taxon>Paraglomus</taxon>
    </lineage>
</organism>
<keyword evidence="4 8" id="KW-0028">Amino-acid biosynthesis</keyword>
<dbReference type="InterPro" id="IPR016195">
    <property type="entry name" value="Pol/histidinol_Pase-like"/>
</dbReference>
<evidence type="ECO:0000256" key="2">
    <source>
        <dbReference type="ARBA" id="ARBA00009152"/>
    </source>
</evidence>
<dbReference type="SUPFAM" id="SSF89550">
    <property type="entry name" value="PHP domain-like"/>
    <property type="match status" value="1"/>
</dbReference>
<feature type="domain" description="PHP" evidence="9">
    <location>
        <begin position="5"/>
        <end position="208"/>
    </location>
</feature>
<keyword evidence="6 8" id="KW-0368">Histidine biosynthesis</keyword>
<proteinExistence type="inferred from homology"/>
<dbReference type="GO" id="GO:0004401">
    <property type="term" value="F:histidinol-phosphatase activity"/>
    <property type="evidence" value="ECO:0007669"/>
    <property type="project" value="UniProtKB-UniRule"/>
</dbReference>
<dbReference type="GO" id="GO:0005737">
    <property type="term" value="C:cytoplasm"/>
    <property type="evidence" value="ECO:0007669"/>
    <property type="project" value="TreeGrafter"/>
</dbReference>
<evidence type="ECO:0000256" key="5">
    <source>
        <dbReference type="ARBA" id="ARBA00022801"/>
    </source>
</evidence>
<dbReference type="InterPro" id="IPR004013">
    <property type="entry name" value="PHP_dom"/>
</dbReference>
<dbReference type="OrthoDB" id="5957391at2759"/>
<comment type="catalytic activity">
    <reaction evidence="7 8">
        <text>L-histidinol phosphate + H2O = L-histidinol + phosphate</text>
        <dbReference type="Rhea" id="RHEA:14465"/>
        <dbReference type="ChEBI" id="CHEBI:15377"/>
        <dbReference type="ChEBI" id="CHEBI:43474"/>
        <dbReference type="ChEBI" id="CHEBI:57699"/>
        <dbReference type="ChEBI" id="CHEBI:57980"/>
        <dbReference type="EC" id="3.1.3.15"/>
    </reaction>
</comment>
<dbReference type="EC" id="3.1.3.15" evidence="3 8"/>
<evidence type="ECO:0000313" key="10">
    <source>
        <dbReference type="EMBL" id="CAG8565168.1"/>
    </source>
</evidence>
<dbReference type="PANTHER" id="PTHR21039:SF0">
    <property type="entry name" value="HISTIDINOL-PHOSPHATASE"/>
    <property type="match status" value="1"/>
</dbReference>
<comment type="pathway">
    <text evidence="1 8">Amino-acid biosynthesis; L-histidine biosynthesis; L-histidine from 5-phospho-alpha-D-ribose 1-diphosphate: step 8/9.</text>
</comment>
<dbReference type="CDD" id="cd12110">
    <property type="entry name" value="PHP_HisPPase_Hisj_like"/>
    <property type="match status" value="1"/>
</dbReference>
<evidence type="ECO:0000256" key="7">
    <source>
        <dbReference type="ARBA" id="ARBA00049158"/>
    </source>
</evidence>
<evidence type="ECO:0000256" key="6">
    <source>
        <dbReference type="ARBA" id="ARBA00023102"/>
    </source>
</evidence>
<evidence type="ECO:0000256" key="8">
    <source>
        <dbReference type="RuleBase" id="RU366003"/>
    </source>
</evidence>
<gene>
    <name evidence="10" type="ORF">PBRASI_LOCUS5801</name>
</gene>
<sequence>MPFSLHSHSGQFCEHAKGTLEEVVQEAIKKNFIVYGLSEHCPRYREQDLYPEEFHLKPSDLINTFTAYVHEARRLQQKYKSQITLIVGLESETINSSSSSEALCIKSEHDLDYIIGSVHHVHETPIDFDEEQFANALKKSSNDDEKLFEAYFDAQYKTLKEVKPLIVGHFDVIRIYRPNWQITQAVWEKIKRNVDCVIDYGGLFEINAAAWTVGLPDAYPQRDILQLIVSKGGRCTISDDSHGPLSVGRNYDKLYGYLTEMEIYTLYYLDYGDDGKSMVIKELKDALEHKFWDQWI</sequence>
<evidence type="ECO:0000313" key="11">
    <source>
        <dbReference type="Proteomes" id="UP000789739"/>
    </source>
</evidence>
<dbReference type="EMBL" id="CAJVPI010000711">
    <property type="protein sequence ID" value="CAG8565168.1"/>
    <property type="molecule type" value="Genomic_DNA"/>
</dbReference>
<dbReference type="InterPro" id="IPR010140">
    <property type="entry name" value="Histidinol_P_phosphatase_HisJ"/>
</dbReference>
<dbReference type="Pfam" id="PF02811">
    <property type="entry name" value="PHP"/>
    <property type="match status" value="1"/>
</dbReference>
<evidence type="ECO:0000259" key="9">
    <source>
        <dbReference type="Pfam" id="PF02811"/>
    </source>
</evidence>
<keyword evidence="5 8" id="KW-0378">Hydrolase</keyword>
<dbReference type="AlphaFoldDB" id="A0A9N9FYK0"/>
<evidence type="ECO:0000256" key="1">
    <source>
        <dbReference type="ARBA" id="ARBA00004970"/>
    </source>
</evidence>
<reference evidence="10" key="1">
    <citation type="submission" date="2021-06" db="EMBL/GenBank/DDBJ databases">
        <authorList>
            <person name="Kallberg Y."/>
            <person name="Tangrot J."/>
            <person name="Rosling A."/>
        </authorList>
    </citation>
    <scope>NUCLEOTIDE SEQUENCE</scope>
    <source>
        <strain evidence="10">BR232B</strain>
    </source>
</reference>
<evidence type="ECO:0000256" key="3">
    <source>
        <dbReference type="ARBA" id="ARBA00013085"/>
    </source>
</evidence>
<protein>
    <recommendedName>
        <fullName evidence="3 8">Histidinol-phosphatase</fullName>
        <shortName evidence="8">HolPase</shortName>
        <ecNumber evidence="3 8">3.1.3.15</ecNumber>
    </recommendedName>
</protein>
<dbReference type="PANTHER" id="PTHR21039">
    <property type="entry name" value="HISTIDINOL PHOSPHATASE-RELATED"/>
    <property type="match status" value="1"/>
</dbReference>
<dbReference type="Gene3D" id="3.20.20.140">
    <property type="entry name" value="Metal-dependent hydrolases"/>
    <property type="match status" value="1"/>
</dbReference>
<accession>A0A9N9FYK0</accession>
<comment type="similarity">
    <text evidence="2 8">Belongs to the PHP hydrolase family. HisK subfamily.</text>
</comment>
<name>A0A9N9FYK0_9GLOM</name>